<dbReference type="PROSITE" id="PS51762">
    <property type="entry name" value="GH16_2"/>
    <property type="match status" value="1"/>
</dbReference>
<keyword evidence="2" id="KW-0378">Hydrolase</keyword>
<keyword evidence="1 5" id="KW-0732">Signal</keyword>
<evidence type="ECO:0000256" key="4">
    <source>
        <dbReference type="SAM" id="MobiDB-lite"/>
    </source>
</evidence>
<feature type="domain" description="GH16" evidence="6">
    <location>
        <begin position="66"/>
        <end position="279"/>
    </location>
</feature>
<dbReference type="SUPFAM" id="SSF49899">
    <property type="entry name" value="Concanavalin A-like lectins/glucanases"/>
    <property type="match status" value="1"/>
</dbReference>
<organism evidence="7 8">
    <name type="scientific">Coemansia pectinata</name>
    <dbReference type="NCBI Taxonomy" id="1052879"/>
    <lineage>
        <taxon>Eukaryota</taxon>
        <taxon>Fungi</taxon>
        <taxon>Fungi incertae sedis</taxon>
        <taxon>Zoopagomycota</taxon>
        <taxon>Kickxellomycotina</taxon>
        <taxon>Kickxellomycetes</taxon>
        <taxon>Kickxellales</taxon>
        <taxon>Kickxellaceae</taxon>
        <taxon>Coemansia</taxon>
    </lineage>
</organism>
<proteinExistence type="predicted"/>
<gene>
    <name evidence="7" type="primary">UTR2_1</name>
    <name evidence="7" type="ORF">GGI19_000689</name>
</gene>
<evidence type="ECO:0000313" key="7">
    <source>
        <dbReference type="EMBL" id="KAJ2756659.1"/>
    </source>
</evidence>
<dbReference type="AlphaFoldDB" id="A0A9W8GYZ7"/>
<evidence type="ECO:0000256" key="2">
    <source>
        <dbReference type="ARBA" id="ARBA00022801"/>
    </source>
</evidence>
<name>A0A9W8GYZ7_9FUNG</name>
<evidence type="ECO:0000256" key="1">
    <source>
        <dbReference type="ARBA" id="ARBA00022729"/>
    </source>
</evidence>
<feature type="compositionally biased region" description="Low complexity" evidence="4">
    <location>
        <begin position="373"/>
        <end position="384"/>
    </location>
</feature>
<dbReference type="PANTHER" id="PTHR10963:SF22">
    <property type="entry name" value="GLYCOSIDASE CRH2-RELATED"/>
    <property type="match status" value="1"/>
</dbReference>
<protein>
    <submittedName>
        <fullName evidence="7">Glycosidase CRH2</fullName>
    </submittedName>
</protein>
<feature type="chain" id="PRO_5040795154" evidence="5">
    <location>
        <begin position="21"/>
        <end position="500"/>
    </location>
</feature>
<keyword evidence="3 7" id="KW-0326">Glycosidase</keyword>
<dbReference type="Gene3D" id="2.60.120.200">
    <property type="match status" value="1"/>
</dbReference>
<dbReference type="InterPro" id="IPR000757">
    <property type="entry name" value="Beta-glucanase-like"/>
</dbReference>
<feature type="signal peptide" evidence="5">
    <location>
        <begin position="1"/>
        <end position="20"/>
    </location>
</feature>
<dbReference type="GO" id="GO:0004553">
    <property type="term" value="F:hydrolase activity, hydrolyzing O-glycosyl compounds"/>
    <property type="evidence" value="ECO:0007669"/>
    <property type="project" value="InterPro"/>
</dbReference>
<dbReference type="GO" id="GO:0005975">
    <property type="term" value="P:carbohydrate metabolic process"/>
    <property type="evidence" value="ECO:0007669"/>
    <property type="project" value="InterPro"/>
</dbReference>
<dbReference type="EMBL" id="JANBUH010000020">
    <property type="protein sequence ID" value="KAJ2756659.1"/>
    <property type="molecule type" value="Genomic_DNA"/>
</dbReference>
<evidence type="ECO:0000256" key="5">
    <source>
        <dbReference type="SAM" id="SignalP"/>
    </source>
</evidence>
<dbReference type="PANTHER" id="PTHR10963">
    <property type="entry name" value="GLYCOSYL HYDROLASE-RELATED"/>
    <property type="match status" value="1"/>
</dbReference>
<dbReference type="InterPro" id="IPR013320">
    <property type="entry name" value="ConA-like_dom_sf"/>
</dbReference>
<evidence type="ECO:0000256" key="3">
    <source>
        <dbReference type="ARBA" id="ARBA00023295"/>
    </source>
</evidence>
<reference evidence="7" key="1">
    <citation type="submission" date="2022-07" db="EMBL/GenBank/DDBJ databases">
        <title>Phylogenomic reconstructions and comparative analyses of Kickxellomycotina fungi.</title>
        <authorList>
            <person name="Reynolds N.K."/>
            <person name="Stajich J.E."/>
            <person name="Barry K."/>
            <person name="Grigoriev I.V."/>
            <person name="Crous P."/>
            <person name="Smith M.E."/>
        </authorList>
    </citation>
    <scope>NUCLEOTIDE SEQUENCE</scope>
    <source>
        <strain evidence="7">BCRC 34297</strain>
    </source>
</reference>
<feature type="compositionally biased region" description="Low complexity" evidence="4">
    <location>
        <begin position="305"/>
        <end position="348"/>
    </location>
</feature>
<dbReference type="Pfam" id="PF00722">
    <property type="entry name" value="Glyco_hydro_16"/>
    <property type="match status" value="1"/>
</dbReference>
<dbReference type="Proteomes" id="UP001140011">
    <property type="component" value="Unassembled WGS sequence"/>
</dbReference>
<accession>A0A9W8GYZ7</accession>
<feature type="compositionally biased region" description="Pro residues" evidence="4">
    <location>
        <begin position="412"/>
        <end position="483"/>
    </location>
</feature>
<feature type="region of interest" description="Disordered" evidence="4">
    <location>
        <begin position="297"/>
        <end position="500"/>
    </location>
</feature>
<evidence type="ECO:0000259" key="6">
    <source>
        <dbReference type="PROSITE" id="PS51762"/>
    </source>
</evidence>
<keyword evidence="8" id="KW-1185">Reference proteome</keyword>
<sequence length="500" mass="52928">MRTFALFAVAAGAFAYVAAAASKCTADAPCFREGWCDSGPMFCMFSLCNSKESYNSTSCWKPEGCSNQNVMFDSSSDVVAIRKYGGDPHATPFVSVFDPNNAVVSDGNLVLQMNYDAPNKKGFGATVDASHTFLYGRVSARIKTASIAKGIVSAFIIRNDQTGDEIDFEWVGKSPNEVQTNFFYHDILDYSNSEFFDVGSNTAASYHDYTIDWTPDAVTWIVDGKTLRKLNRKDTYDSKTKEYKFPASEGRIGFSIWDGGNSGSDGTQKWAGTPTPWTPSTVYKMFVDSVQITCAKENTKPPVTSPSLPSSTSSTTSSSISSTTSSTSTKGTKSSSNSNTSVTSSTLIDTNLPTPTGSDSVPESSPSIPPIPTYSDPEYPSVVPSIPPGPNPGNPSVKPPNPTGVDPGNPTVQPPKPSDPEPGNPEPSNPGPGNPEPSNPGPGNPEPGNPSVQPPKPSDPEPGNPGPGNPDPGNPSVQPPKPTPSDGNQKCYVVYRTVTV</sequence>
<evidence type="ECO:0000313" key="8">
    <source>
        <dbReference type="Proteomes" id="UP001140011"/>
    </source>
</evidence>
<dbReference type="OrthoDB" id="4781at2759"/>
<feature type="compositionally biased region" description="Pro residues" evidence="4">
    <location>
        <begin position="385"/>
        <end position="402"/>
    </location>
</feature>
<comment type="caution">
    <text evidence="7">The sequence shown here is derived from an EMBL/GenBank/DDBJ whole genome shotgun (WGS) entry which is preliminary data.</text>
</comment>
<dbReference type="InterPro" id="IPR050546">
    <property type="entry name" value="Glycosyl_Hydrlase_16"/>
</dbReference>